<name>A0A7R9KGI0_9ACAR</name>
<keyword evidence="6 12" id="KW-0479">Metal-binding</keyword>
<evidence type="ECO:0000313" key="15">
    <source>
        <dbReference type="Proteomes" id="UP000759131"/>
    </source>
</evidence>
<dbReference type="PANTHER" id="PTHR24302">
    <property type="entry name" value="CYTOCHROME P450 FAMILY 3"/>
    <property type="match status" value="1"/>
</dbReference>
<dbReference type="PRINTS" id="PR00385">
    <property type="entry name" value="P450"/>
</dbReference>
<keyword evidence="5 12" id="KW-0349">Heme</keyword>
<keyword evidence="10 13" id="KW-0503">Monooxygenase</keyword>
<evidence type="ECO:0000256" key="7">
    <source>
        <dbReference type="ARBA" id="ARBA00022848"/>
    </source>
</evidence>
<comment type="similarity">
    <text evidence="4 13">Belongs to the cytochrome P450 family.</text>
</comment>
<comment type="cofactor">
    <cofactor evidence="1 12">
        <name>heme</name>
        <dbReference type="ChEBI" id="CHEBI:30413"/>
    </cofactor>
</comment>
<evidence type="ECO:0000256" key="6">
    <source>
        <dbReference type="ARBA" id="ARBA00022723"/>
    </source>
</evidence>
<dbReference type="GO" id="GO:0005506">
    <property type="term" value="F:iron ion binding"/>
    <property type="evidence" value="ECO:0007669"/>
    <property type="project" value="InterPro"/>
</dbReference>
<evidence type="ECO:0000256" key="1">
    <source>
        <dbReference type="ARBA" id="ARBA00001971"/>
    </source>
</evidence>
<evidence type="ECO:0000256" key="5">
    <source>
        <dbReference type="ARBA" id="ARBA00022617"/>
    </source>
</evidence>
<dbReference type="SUPFAM" id="SSF48264">
    <property type="entry name" value="Cytochrome P450"/>
    <property type="match status" value="1"/>
</dbReference>
<dbReference type="InterPro" id="IPR017972">
    <property type="entry name" value="Cyt_P450_CS"/>
</dbReference>
<dbReference type="GO" id="GO:0016705">
    <property type="term" value="F:oxidoreductase activity, acting on paired donors, with incorporation or reduction of molecular oxygen"/>
    <property type="evidence" value="ECO:0007669"/>
    <property type="project" value="InterPro"/>
</dbReference>
<evidence type="ECO:0000256" key="3">
    <source>
        <dbReference type="ARBA" id="ARBA00004406"/>
    </source>
</evidence>
<evidence type="ECO:0000256" key="13">
    <source>
        <dbReference type="RuleBase" id="RU000461"/>
    </source>
</evidence>
<feature type="binding site" description="axial binding residue" evidence="12">
    <location>
        <position position="448"/>
    </location>
    <ligand>
        <name>heme</name>
        <dbReference type="ChEBI" id="CHEBI:30413"/>
    </ligand>
    <ligandPart>
        <name>Fe</name>
        <dbReference type="ChEBI" id="CHEBI:18248"/>
    </ligandPart>
</feature>
<dbReference type="InterPro" id="IPR036396">
    <property type="entry name" value="Cyt_P450_sf"/>
</dbReference>
<keyword evidence="9 12" id="KW-0408">Iron</keyword>
<dbReference type="Proteomes" id="UP000759131">
    <property type="component" value="Unassembled WGS sequence"/>
</dbReference>
<evidence type="ECO:0000256" key="12">
    <source>
        <dbReference type="PIRSR" id="PIRSR602401-1"/>
    </source>
</evidence>
<keyword evidence="7" id="KW-0256">Endoplasmic reticulum</keyword>
<dbReference type="GO" id="GO:0020037">
    <property type="term" value="F:heme binding"/>
    <property type="evidence" value="ECO:0007669"/>
    <property type="project" value="InterPro"/>
</dbReference>
<dbReference type="GO" id="GO:0005789">
    <property type="term" value="C:endoplasmic reticulum membrane"/>
    <property type="evidence" value="ECO:0007669"/>
    <property type="project" value="UniProtKB-SubCell"/>
</dbReference>
<dbReference type="Gene3D" id="1.10.630.10">
    <property type="entry name" value="Cytochrome P450"/>
    <property type="match status" value="1"/>
</dbReference>
<dbReference type="AlphaFoldDB" id="A0A7R9KGI0"/>
<keyword evidence="8 13" id="KW-0560">Oxidoreductase</keyword>
<dbReference type="GO" id="GO:0008395">
    <property type="term" value="F:steroid hydroxylase activity"/>
    <property type="evidence" value="ECO:0007669"/>
    <property type="project" value="TreeGrafter"/>
</dbReference>
<dbReference type="FunFam" id="1.10.630.10:FF:000182">
    <property type="entry name" value="Cytochrome P450 3A4"/>
    <property type="match status" value="1"/>
</dbReference>
<dbReference type="InterPro" id="IPR002401">
    <property type="entry name" value="Cyt_P450_E_grp-I"/>
</dbReference>
<dbReference type="InterPro" id="IPR050705">
    <property type="entry name" value="Cytochrome_P450_3A"/>
</dbReference>
<comment type="function">
    <text evidence="11">Cytochromes P450 are a group of heme-thiolate monooxygenases. They oxidize a variety of structurally unrelated compounds, including steroids, fatty acids, and xenobiotics.</text>
</comment>
<evidence type="ECO:0008006" key="16">
    <source>
        <dbReference type="Google" id="ProtNLM"/>
    </source>
</evidence>
<evidence type="ECO:0000256" key="4">
    <source>
        <dbReference type="ARBA" id="ARBA00010617"/>
    </source>
</evidence>
<dbReference type="EMBL" id="OC855300">
    <property type="protein sequence ID" value="CAD7621711.1"/>
    <property type="molecule type" value="Genomic_DNA"/>
</dbReference>
<evidence type="ECO:0000256" key="2">
    <source>
        <dbReference type="ARBA" id="ARBA00004174"/>
    </source>
</evidence>
<dbReference type="PANTHER" id="PTHR24302:SF15">
    <property type="entry name" value="FATTY-ACID PEROXYGENASE"/>
    <property type="match status" value="1"/>
</dbReference>
<dbReference type="InterPro" id="IPR001128">
    <property type="entry name" value="Cyt_P450"/>
</dbReference>
<proteinExistence type="inferred from homology"/>
<keyword evidence="15" id="KW-1185">Reference proteome</keyword>
<protein>
    <recommendedName>
        <fullName evidence="16">Cytochrome P450</fullName>
    </recommendedName>
</protein>
<organism evidence="14">
    <name type="scientific">Medioppia subpectinata</name>
    <dbReference type="NCBI Taxonomy" id="1979941"/>
    <lineage>
        <taxon>Eukaryota</taxon>
        <taxon>Metazoa</taxon>
        <taxon>Ecdysozoa</taxon>
        <taxon>Arthropoda</taxon>
        <taxon>Chelicerata</taxon>
        <taxon>Arachnida</taxon>
        <taxon>Acari</taxon>
        <taxon>Acariformes</taxon>
        <taxon>Sarcoptiformes</taxon>
        <taxon>Oribatida</taxon>
        <taxon>Brachypylina</taxon>
        <taxon>Oppioidea</taxon>
        <taxon>Oppiidae</taxon>
        <taxon>Medioppia</taxon>
    </lineage>
</organism>
<dbReference type="EMBL" id="CAJPIZ010000725">
    <property type="protein sequence ID" value="CAG2102141.1"/>
    <property type="molecule type" value="Genomic_DNA"/>
</dbReference>
<dbReference type="PRINTS" id="PR00463">
    <property type="entry name" value="EP450I"/>
</dbReference>
<evidence type="ECO:0000256" key="8">
    <source>
        <dbReference type="ARBA" id="ARBA00023002"/>
    </source>
</evidence>
<evidence type="ECO:0000256" key="10">
    <source>
        <dbReference type="ARBA" id="ARBA00023033"/>
    </source>
</evidence>
<reference evidence="14" key="1">
    <citation type="submission" date="2020-11" db="EMBL/GenBank/DDBJ databases">
        <authorList>
            <person name="Tran Van P."/>
        </authorList>
    </citation>
    <scope>NUCLEOTIDE SEQUENCE</scope>
</reference>
<evidence type="ECO:0000256" key="11">
    <source>
        <dbReference type="ARBA" id="ARBA00043906"/>
    </source>
</evidence>
<dbReference type="OrthoDB" id="5853500at2759"/>
<gene>
    <name evidence="14" type="ORF">OSB1V03_LOCUS2181</name>
</gene>
<keyword evidence="7" id="KW-0492">Microsome</keyword>
<sequence>MYRIIHVNDARHLSRNFGFFDTLGLKGPKPVVIFGNLLDLLFVSKPDLEVQRTKQFGKIYGIFEGSKPLVQVAEPDIIKQILVKDFRVFNTKPRITNVGHPVIESMLITTRGDTWRRARTAVSHGFTVARMRKQYVPVRHCVSEHLLPVLYTHADSRTPCDLKRVYSCFALSCITRCAFGVPTDPYNEPQHPFVANAWPVFRLPVWKLFALQVLPPYALRLLNISSFFDETRIANIARTIRQIIRAKASAGDNGDDFISAVINSKPDVYDDQDVDSLVMAAKTDGQNVVKAPLTEDEMVAQGFNIFTAGFDQMANLLAFVSYELALKPEAQDRLYAEIVAAGAHTNGEISYDELRRLPYMDAVVNETLRLHATPVKLRRIPGHDFPLAGTGIVVPRGQPLEIPIYANHHSDEYFPDAERFIPERFLPENRHNIKPYTFLPFSTGPRVCVGKPFVLLETKLALFHVLRRFRFAVHKDTKVPPIVKTHPMIKSLESLYISVVARD</sequence>
<dbReference type="Pfam" id="PF00067">
    <property type="entry name" value="p450"/>
    <property type="match status" value="1"/>
</dbReference>
<evidence type="ECO:0000256" key="9">
    <source>
        <dbReference type="ARBA" id="ARBA00023004"/>
    </source>
</evidence>
<accession>A0A7R9KGI0</accession>
<evidence type="ECO:0000313" key="14">
    <source>
        <dbReference type="EMBL" id="CAD7621711.1"/>
    </source>
</evidence>
<comment type="subcellular location">
    <subcellularLocation>
        <location evidence="3">Endoplasmic reticulum membrane</location>
        <topology evidence="3">Peripheral membrane protein</topology>
    </subcellularLocation>
    <subcellularLocation>
        <location evidence="2">Microsome membrane</location>
        <topology evidence="2">Peripheral membrane protein</topology>
    </subcellularLocation>
</comment>
<dbReference type="PROSITE" id="PS00086">
    <property type="entry name" value="CYTOCHROME_P450"/>
    <property type="match status" value="1"/>
</dbReference>